<feature type="compositionally biased region" description="Acidic residues" evidence="1">
    <location>
        <begin position="108"/>
        <end position="131"/>
    </location>
</feature>
<feature type="compositionally biased region" description="Pro residues" evidence="1">
    <location>
        <begin position="372"/>
        <end position="382"/>
    </location>
</feature>
<comment type="caution">
    <text evidence="4">The sequence shown here is derived from an EMBL/GenBank/DDBJ whole genome shotgun (WGS) entry which is preliminary data.</text>
</comment>
<dbReference type="Proteomes" id="UP001237642">
    <property type="component" value="Unassembled WGS sequence"/>
</dbReference>
<reference evidence="4" key="1">
    <citation type="submission" date="2023-02" db="EMBL/GenBank/DDBJ databases">
        <title>Genome of toxic invasive species Heracleum sosnowskyi carries increased number of genes despite the absence of recent whole-genome duplications.</title>
        <authorList>
            <person name="Schelkunov M."/>
            <person name="Shtratnikova V."/>
            <person name="Makarenko M."/>
            <person name="Klepikova A."/>
            <person name="Omelchenko D."/>
            <person name="Novikova G."/>
            <person name="Obukhova E."/>
            <person name="Bogdanov V."/>
            <person name="Penin A."/>
            <person name="Logacheva M."/>
        </authorList>
    </citation>
    <scope>NUCLEOTIDE SEQUENCE</scope>
    <source>
        <strain evidence="4">Hsosn_3</strain>
        <tissue evidence="4">Leaf</tissue>
    </source>
</reference>
<sequence>MVFGDVNLRIHHGGEFILKDCNRYYEGGKVDFIYNVSLDTLCDDGCREMVEKKFGYKDCKLYWHNGGESLNSCQLMWNLDSINDIVICALESGNCIIYIDHAYEVEDDKEGSESDGNDSDWIESEDDDSDADYSGNESDKDEEFNEIVEKKKLISKSKKNPKVDENQAREDDFNAQLILKHAIIDSAVEHKRDIWFAKNDLQRVQAKCKETCSWYLYASKIDVDGTFQVKSYNKDHSCILVNKHSFMRSDWIARRMPGRPKKNRRKEQGEPGAGVKLGKKGVRMRCSRCLMYGHNKSTCGTSEEECSERQRLAAEEKKAQSEAARAQAVERKKKTTTQKKKQNRESGQGANEGQQPKRKRGRPSKAGNVQVLPPPPPLPPPGVGVYVYKDGTIQVSSQPVEGTSGSNKTAMKKQNASQL</sequence>
<evidence type="ECO:0000259" key="3">
    <source>
        <dbReference type="Pfam" id="PF26130"/>
    </source>
</evidence>
<dbReference type="AlphaFoldDB" id="A0AAD8HXH8"/>
<name>A0AAD8HXH8_9APIA</name>
<feature type="region of interest" description="Disordered" evidence="1">
    <location>
        <begin position="317"/>
        <end position="419"/>
    </location>
</feature>
<gene>
    <name evidence="4" type="ORF">POM88_031006</name>
</gene>
<dbReference type="InterPro" id="IPR058594">
    <property type="entry name" value="PB1-like_dom_pln"/>
</dbReference>
<protein>
    <recommendedName>
        <fullName evidence="6">Transposase MuDR plant domain-containing protein</fullName>
    </recommendedName>
</protein>
<reference evidence="4" key="2">
    <citation type="submission" date="2023-05" db="EMBL/GenBank/DDBJ databases">
        <authorList>
            <person name="Schelkunov M.I."/>
        </authorList>
    </citation>
    <scope>NUCLEOTIDE SEQUENCE</scope>
    <source>
        <strain evidence="4">Hsosn_3</strain>
        <tissue evidence="4">Leaf</tissue>
    </source>
</reference>
<evidence type="ECO:0000313" key="4">
    <source>
        <dbReference type="EMBL" id="KAK1374813.1"/>
    </source>
</evidence>
<dbReference type="Pfam" id="PF26130">
    <property type="entry name" value="PB1-like"/>
    <property type="match status" value="1"/>
</dbReference>
<dbReference type="InterPro" id="IPR004332">
    <property type="entry name" value="Transposase_MuDR"/>
</dbReference>
<dbReference type="EMBL" id="JAUIZM010000007">
    <property type="protein sequence ID" value="KAK1374813.1"/>
    <property type="molecule type" value="Genomic_DNA"/>
</dbReference>
<evidence type="ECO:0008006" key="6">
    <source>
        <dbReference type="Google" id="ProtNLM"/>
    </source>
</evidence>
<feature type="compositionally biased region" description="Basic residues" evidence="1">
    <location>
        <begin position="331"/>
        <end position="342"/>
    </location>
</feature>
<feature type="region of interest" description="Disordered" evidence="1">
    <location>
        <begin position="108"/>
        <end position="143"/>
    </location>
</feature>
<keyword evidence="5" id="KW-1185">Reference proteome</keyword>
<feature type="compositionally biased region" description="Polar residues" evidence="1">
    <location>
        <begin position="345"/>
        <end position="354"/>
    </location>
</feature>
<proteinExistence type="predicted"/>
<feature type="compositionally biased region" description="Polar residues" evidence="1">
    <location>
        <begin position="393"/>
        <end position="419"/>
    </location>
</feature>
<feature type="region of interest" description="Disordered" evidence="1">
    <location>
        <begin position="254"/>
        <end position="277"/>
    </location>
</feature>
<evidence type="ECO:0000256" key="1">
    <source>
        <dbReference type="SAM" id="MobiDB-lite"/>
    </source>
</evidence>
<feature type="domain" description="Transposase MuDR plant" evidence="2">
    <location>
        <begin position="179"/>
        <end position="229"/>
    </location>
</feature>
<organism evidence="4 5">
    <name type="scientific">Heracleum sosnowskyi</name>
    <dbReference type="NCBI Taxonomy" id="360622"/>
    <lineage>
        <taxon>Eukaryota</taxon>
        <taxon>Viridiplantae</taxon>
        <taxon>Streptophyta</taxon>
        <taxon>Embryophyta</taxon>
        <taxon>Tracheophyta</taxon>
        <taxon>Spermatophyta</taxon>
        <taxon>Magnoliopsida</taxon>
        <taxon>eudicotyledons</taxon>
        <taxon>Gunneridae</taxon>
        <taxon>Pentapetalae</taxon>
        <taxon>asterids</taxon>
        <taxon>campanulids</taxon>
        <taxon>Apiales</taxon>
        <taxon>Apiaceae</taxon>
        <taxon>Apioideae</taxon>
        <taxon>apioid superclade</taxon>
        <taxon>Tordylieae</taxon>
        <taxon>Tordyliinae</taxon>
        <taxon>Heracleum</taxon>
    </lineage>
</organism>
<feature type="domain" description="PB1-like" evidence="3">
    <location>
        <begin position="5"/>
        <end position="94"/>
    </location>
</feature>
<feature type="compositionally biased region" description="Basic residues" evidence="1">
    <location>
        <begin position="256"/>
        <end position="265"/>
    </location>
</feature>
<accession>A0AAD8HXH8</accession>
<evidence type="ECO:0000313" key="5">
    <source>
        <dbReference type="Proteomes" id="UP001237642"/>
    </source>
</evidence>
<evidence type="ECO:0000259" key="2">
    <source>
        <dbReference type="Pfam" id="PF03108"/>
    </source>
</evidence>
<dbReference type="Pfam" id="PF03108">
    <property type="entry name" value="DBD_Tnp_Mut"/>
    <property type="match status" value="1"/>
</dbReference>